<dbReference type="PANTHER" id="PTHR24421">
    <property type="entry name" value="NITRATE/NITRITE SENSOR PROTEIN NARX-RELATED"/>
    <property type="match status" value="1"/>
</dbReference>
<evidence type="ECO:0000259" key="6">
    <source>
        <dbReference type="PROSITE" id="PS50109"/>
    </source>
</evidence>
<reference evidence="7" key="2">
    <citation type="submission" date="2020-09" db="EMBL/GenBank/DDBJ databases">
        <authorList>
            <person name="Sun Q."/>
            <person name="Zhou Y."/>
        </authorList>
    </citation>
    <scope>NUCLEOTIDE SEQUENCE</scope>
    <source>
        <strain evidence="7">CGMCC 1.12195</strain>
    </source>
</reference>
<dbReference type="GO" id="GO:0016020">
    <property type="term" value="C:membrane"/>
    <property type="evidence" value="ECO:0007669"/>
    <property type="project" value="InterPro"/>
</dbReference>
<dbReference type="InterPro" id="IPR050482">
    <property type="entry name" value="Sensor_HK_TwoCompSys"/>
</dbReference>
<gene>
    <name evidence="7" type="ORF">GCM10007415_02320</name>
</gene>
<dbReference type="InterPro" id="IPR011712">
    <property type="entry name" value="Sig_transdc_His_kin_sub3_dim/P"/>
</dbReference>
<dbReference type="EMBL" id="BMER01000001">
    <property type="protein sequence ID" value="GGG74374.1"/>
    <property type="molecule type" value="Genomic_DNA"/>
</dbReference>
<evidence type="ECO:0000313" key="7">
    <source>
        <dbReference type="EMBL" id="GGG74374.1"/>
    </source>
</evidence>
<dbReference type="InterPro" id="IPR005467">
    <property type="entry name" value="His_kinase_dom"/>
</dbReference>
<keyword evidence="5" id="KW-0732">Signal</keyword>
<accession>A0A917HCK0</accession>
<keyword evidence="4" id="KW-0812">Transmembrane</keyword>
<keyword evidence="3" id="KW-0902">Two-component regulatory system</keyword>
<dbReference type="RefSeq" id="WP_188504113.1">
    <property type="nucleotide sequence ID" value="NZ_BMER01000001.1"/>
</dbReference>
<reference evidence="7" key="1">
    <citation type="journal article" date="2014" name="Int. J. Syst. Evol. Microbiol.">
        <title>Complete genome sequence of Corynebacterium casei LMG S-19264T (=DSM 44701T), isolated from a smear-ripened cheese.</title>
        <authorList>
            <consortium name="US DOE Joint Genome Institute (JGI-PGF)"/>
            <person name="Walter F."/>
            <person name="Albersmeier A."/>
            <person name="Kalinowski J."/>
            <person name="Ruckert C."/>
        </authorList>
    </citation>
    <scope>NUCLEOTIDE SEQUENCE</scope>
    <source>
        <strain evidence="7">CGMCC 1.12195</strain>
    </source>
</reference>
<evidence type="ECO:0000256" key="3">
    <source>
        <dbReference type="ARBA" id="ARBA00023012"/>
    </source>
</evidence>
<dbReference type="Gene3D" id="3.30.565.10">
    <property type="entry name" value="Histidine kinase-like ATPase, C-terminal domain"/>
    <property type="match status" value="1"/>
</dbReference>
<dbReference type="InterPro" id="IPR003594">
    <property type="entry name" value="HATPase_dom"/>
</dbReference>
<keyword evidence="4" id="KW-0472">Membrane</keyword>
<dbReference type="CDD" id="cd16917">
    <property type="entry name" value="HATPase_UhpB-NarQ-NarX-like"/>
    <property type="match status" value="1"/>
</dbReference>
<comment type="caution">
    <text evidence="7">The sequence shown here is derived from an EMBL/GenBank/DDBJ whole genome shotgun (WGS) entry which is preliminary data.</text>
</comment>
<evidence type="ECO:0000256" key="4">
    <source>
        <dbReference type="SAM" id="Phobius"/>
    </source>
</evidence>
<dbReference type="AlphaFoldDB" id="A0A917HCK0"/>
<dbReference type="InterPro" id="IPR036890">
    <property type="entry name" value="HATPase_C_sf"/>
</dbReference>
<dbReference type="Proteomes" id="UP000660862">
    <property type="component" value="Unassembled WGS sequence"/>
</dbReference>
<dbReference type="Pfam" id="PF02518">
    <property type="entry name" value="HATPase_c"/>
    <property type="match status" value="1"/>
</dbReference>
<feature type="signal peptide" evidence="5">
    <location>
        <begin position="1"/>
        <end position="25"/>
    </location>
</feature>
<dbReference type="Gene3D" id="1.25.40.10">
    <property type="entry name" value="Tetratricopeptide repeat domain"/>
    <property type="match status" value="1"/>
</dbReference>
<keyword evidence="1" id="KW-0808">Transferase</keyword>
<feature type="domain" description="Histidine kinase" evidence="6">
    <location>
        <begin position="516"/>
        <end position="605"/>
    </location>
</feature>
<evidence type="ECO:0000256" key="1">
    <source>
        <dbReference type="ARBA" id="ARBA00022679"/>
    </source>
</evidence>
<protein>
    <recommendedName>
        <fullName evidence="6">Histidine kinase domain-containing protein</fullName>
    </recommendedName>
</protein>
<sequence length="606" mass="68932">MYALKFTTSLPLFVLIFLCANPAKGQIQQIQKELHRLPLFKDSISLVNSLNRLGTLYRTRNADSCFYYGMEAKRTATTIRYRKGQTDADHLIAFALFTKGLYAESLELLSDVLSQYQRLGDTEKIALVYLDMVRVENKGISDREKITSLLLKAIEAGIKTENDSIMSEVYLTYLYQGPDLSEDSIRYYHEKSREIANRYKDEIMLIAIDSWEANQLVSIGKKEEALPLMKQSQSDAKRIGNTKLEFNSLATLINYENNPEKKLEYLYKAYEVAQRSGDKSLEIYILNNALEVAKLLGDKDEIIKIYVELEKSMSAEWERSRKFMGDYVKYNGIQHDNKLLSEKNARRALWLIIISAAASIIVLAIYLIMLRRSRKAKEQIETINTAANMQIIAMEEAKHQAVRDEQQRLSQDLHDGLSSSIAGIGHQLEVISMDTDDPALKNKLAQLQTEVAKAYETARNKSHEWFTAADEREEQSFAQRIKLLTDSALPDSRYHKDIHIDDCSVLRVNVDTRITLLRIIQEAITNIIKHARANRVGVLIYEEADNLILIINDNGKGLGQIKSANLKSAMGLQSIRRRTRYLNGEANIQSDSNGTEITVSIPLLSA</sequence>
<evidence type="ECO:0000256" key="5">
    <source>
        <dbReference type="SAM" id="SignalP"/>
    </source>
</evidence>
<dbReference type="Gene3D" id="1.20.5.1930">
    <property type="match status" value="1"/>
</dbReference>
<dbReference type="SMART" id="SM00387">
    <property type="entry name" value="HATPase_c"/>
    <property type="match status" value="1"/>
</dbReference>
<keyword evidence="4" id="KW-1133">Transmembrane helix</keyword>
<evidence type="ECO:0000313" key="8">
    <source>
        <dbReference type="Proteomes" id="UP000660862"/>
    </source>
</evidence>
<dbReference type="SUPFAM" id="SSF55874">
    <property type="entry name" value="ATPase domain of HSP90 chaperone/DNA topoisomerase II/histidine kinase"/>
    <property type="match status" value="1"/>
</dbReference>
<feature type="transmembrane region" description="Helical" evidence="4">
    <location>
        <begin position="348"/>
        <end position="369"/>
    </location>
</feature>
<dbReference type="GO" id="GO:0000155">
    <property type="term" value="F:phosphorelay sensor kinase activity"/>
    <property type="evidence" value="ECO:0007669"/>
    <property type="project" value="InterPro"/>
</dbReference>
<name>A0A917HCK0_9SPHI</name>
<keyword evidence="8" id="KW-1185">Reference proteome</keyword>
<keyword evidence="2" id="KW-0418">Kinase</keyword>
<proteinExistence type="predicted"/>
<dbReference type="Pfam" id="PF07730">
    <property type="entry name" value="HisKA_3"/>
    <property type="match status" value="1"/>
</dbReference>
<evidence type="ECO:0000256" key="2">
    <source>
        <dbReference type="ARBA" id="ARBA00022777"/>
    </source>
</evidence>
<organism evidence="7 8">
    <name type="scientific">Parapedobacter pyrenivorans</name>
    <dbReference type="NCBI Taxonomy" id="1305674"/>
    <lineage>
        <taxon>Bacteria</taxon>
        <taxon>Pseudomonadati</taxon>
        <taxon>Bacteroidota</taxon>
        <taxon>Sphingobacteriia</taxon>
        <taxon>Sphingobacteriales</taxon>
        <taxon>Sphingobacteriaceae</taxon>
        <taxon>Parapedobacter</taxon>
    </lineage>
</organism>
<dbReference type="GO" id="GO:0046983">
    <property type="term" value="F:protein dimerization activity"/>
    <property type="evidence" value="ECO:0007669"/>
    <property type="project" value="InterPro"/>
</dbReference>
<dbReference type="PROSITE" id="PS50109">
    <property type="entry name" value="HIS_KIN"/>
    <property type="match status" value="1"/>
</dbReference>
<feature type="chain" id="PRO_5037769515" description="Histidine kinase domain-containing protein" evidence="5">
    <location>
        <begin position="26"/>
        <end position="606"/>
    </location>
</feature>
<dbReference type="InterPro" id="IPR011990">
    <property type="entry name" value="TPR-like_helical_dom_sf"/>
</dbReference>